<dbReference type="Proteomes" id="UP000094285">
    <property type="component" value="Unassembled WGS sequence"/>
</dbReference>
<organism evidence="2 3">
    <name type="scientific">Suhomyces tanzawaensis NRRL Y-17324</name>
    <dbReference type="NCBI Taxonomy" id="984487"/>
    <lineage>
        <taxon>Eukaryota</taxon>
        <taxon>Fungi</taxon>
        <taxon>Dikarya</taxon>
        <taxon>Ascomycota</taxon>
        <taxon>Saccharomycotina</taxon>
        <taxon>Pichiomycetes</taxon>
        <taxon>Debaryomycetaceae</taxon>
        <taxon>Suhomyces</taxon>
    </lineage>
</organism>
<evidence type="ECO:0008006" key="4">
    <source>
        <dbReference type="Google" id="ProtNLM"/>
    </source>
</evidence>
<keyword evidence="3" id="KW-1185">Reference proteome</keyword>
<evidence type="ECO:0000313" key="2">
    <source>
        <dbReference type="EMBL" id="ODV79737.1"/>
    </source>
</evidence>
<evidence type="ECO:0000256" key="1">
    <source>
        <dbReference type="SAM" id="SignalP"/>
    </source>
</evidence>
<keyword evidence="1" id="KW-0732">Signal</keyword>
<gene>
    <name evidence="2" type="ORF">CANTADRAFT_5454</name>
</gene>
<dbReference type="GeneID" id="30984473"/>
<dbReference type="RefSeq" id="XP_020064859.1">
    <property type="nucleotide sequence ID" value="XM_020210337.1"/>
</dbReference>
<accession>A0A1E4SJX6</accession>
<protein>
    <recommendedName>
        <fullName evidence="4">Secreted protein</fullName>
    </recommendedName>
</protein>
<sequence>MLVLHMLHVLCMLVVLGVSRATPIPANRVLQAADATAPTATFPTIIPTYTPTAPLYRREQEIKIMFNNKRELEQARQVQVTKTIGVSEATGGAREGGAVEYHLL</sequence>
<feature type="signal peptide" evidence="1">
    <location>
        <begin position="1"/>
        <end position="21"/>
    </location>
</feature>
<evidence type="ECO:0000313" key="3">
    <source>
        <dbReference type="Proteomes" id="UP000094285"/>
    </source>
</evidence>
<name>A0A1E4SJX6_9ASCO</name>
<feature type="chain" id="PRO_5009162837" description="Secreted protein" evidence="1">
    <location>
        <begin position="22"/>
        <end position="104"/>
    </location>
</feature>
<proteinExistence type="predicted"/>
<dbReference type="EMBL" id="KV453911">
    <property type="protein sequence ID" value="ODV79737.1"/>
    <property type="molecule type" value="Genomic_DNA"/>
</dbReference>
<reference evidence="3" key="1">
    <citation type="submission" date="2016-05" db="EMBL/GenBank/DDBJ databases">
        <title>Comparative genomics of biotechnologically important yeasts.</title>
        <authorList>
            <consortium name="DOE Joint Genome Institute"/>
            <person name="Riley R."/>
            <person name="Haridas S."/>
            <person name="Wolfe K.H."/>
            <person name="Lopes M.R."/>
            <person name="Hittinger C.T."/>
            <person name="Goker M."/>
            <person name="Salamov A."/>
            <person name="Wisecaver J."/>
            <person name="Long T.M."/>
            <person name="Aerts A.L."/>
            <person name="Barry K."/>
            <person name="Choi C."/>
            <person name="Clum A."/>
            <person name="Coughlan A.Y."/>
            <person name="Deshpande S."/>
            <person name="Douglass A.P."/>
            <person name="Hanson S.J."/>
            <person name="Klenk H.-P."/>
            <person name="Labutti K."/>
            <person name="Lapidus A."/>
            <person name="Lindquist E."/>
            <person name="Lipzen A."/>
            <person name="Meier-Kolthoff J.P."/>
            <person name="Ohm R.A."/>
            <person name="Otillar R.P."/>
            <person name="Pangilinan J."/>
            <person name="Peng Y."/>
            <person name="Rokas A."/>
            <person name="Rosa C.A."/>
            <person name="Scheuner C."/>
            <person name="Sibirny A.A."/>
            <person name="Slot J.C."/>
            <person name="Stielow J.B."/>
            <person name="Sun H."/>
            <person name="Kurtzman C.P."/>
            <person name="Blackwell M."/>
            <person name="Grigoriev I.V."/>
            <person name="Jeffries T.W."/>
        </authorList>
    </citation>
    <scope>NUCLEOTIDE SEQUENCE [LARGE SCALE GENOMIC DNA]</scope>
    <source>
        <strain evidence="3">NRRL Y-17324</strain>
    </source>
</reference>
<dbReference type="AlphaFoldDB" id="A0A1E4SJX6"/>